<evidence type="ECO:0000256" key="4">
    <source>
        <dbReference type="RuleBase" id="RU003495"/>
    </source>
</evidence>
<evidence type="ECO:0000259" key="6">
    <source>
        <dbReference type="Pfam" id="PF03330"/>
    </source>
</evidence>
<dbReference type="Gene3D" id="2.40.40.10">
    <property type="entry name" value="RlpA-like domain"/>
    <property type="match status" value="1"/>
</dbReference>
<comment type="function">
    <text evidence="3">Lytic transglycosylase with a strong preference for naked glycan strands that lack stem peptides.</text>
</comment>
<dbReference type="PANTHER" id="PTHR34183">
    <property type="entry name" value="ENDOLYTIC PEPTIDOGLYCAN TRANSGLYCOSYLASE RLPA"/>
    <property type="match status" value="1"/>
</dbReference>
<protein>
    <recommendedName>
        <fullName evidence="3">Probable endolytic peptidoglycan transglycosylase RlpA</fullName>
        <ecNumber evidence="3">4.2.2.-</ecNumber>
    </recommendedName>
</protein>
<evidence type="ECO:0000256" key="2">
    <source>
        <dbReference type="ARBA" id="ARBA00023316"/>
    </source>
</evidence>
<organism evidence="7 8">
    <name type="scientific">Algoriphagus namhaensis</name>
    <dbReference type="NCBI Taxonomy" id="915353"/>
    <lineage>
        <taxon>Bacteria</taxon>
        <taxon>Pseudomonadati</taxon>
        <taxon>Bacteroidota</taxon>
        <taxon>Cytophagia</taxon>
        <taxon>Cytophagales</taxon>
        <taxon>Cyclobacteriaceae</taxon>
        <taxon>Algoriphagus</taxon>
    </lineage>
</organism>
<dbReference type="InterPro" id="IPR009009">
    <property type="entry name" value="RlpA-like_DPBB"/>
</dbReference>
<dbReference type="CDD" id="cd22268">
    <property type="entry name" value="DPBB_RlpA-like"/>
    <property type="match status" value="1"/>
</dbReference>
<dbReference type="InterPro" id="IPR036908">
    <property type="entry name" value="RlpA-like_sf"/>
</dbReference>
<evidence type="ECO:0000313" key="7">
    <source>
        <dbReference type="EMBL" id="MFC3879274.1"/>
    </source>
</evidence>
<dbReference type="NCBIfam" id="TIGR00413">
    <property type="entry name" value="rlpA"/>
    <property type="match status" value="1"/>
</dbReference>
<evidence type="ECO:0000313" key="8">
    <source>
        <dbReference type="Proteomes" id="UP001595805"/>
    </source>
</evidence>
<sequence length="207" mass="24282">MKDFKHKSKKEFQLRYRLAKHPATEKRLPSGIGTFVEKRNPSVYFAMRVAFLFIFWVLLVFEGLAQQADSVLVQTGTASFYGRRFDGKMTANGEIFSMDSLTAAHKYLPFDTWVKVTRVDTRDTVWVRINDRLPRTSRRIIDLSRAAARQLKMIDKGLARVNLELRSTMEMNELYEFFEGEAPGTIRVRYFEEGIRFEKTPMVFDWE</sequence>
<dbReference type="InterPro" id="IPR034718">
    <property type="entry name" value="RlpA"/>
</dbReference>
<keyword evidence="5" id="KW-1133">Transmembrane helix</keyword>
<name>A0ABV8ANE6_9BACT</name>
<evidence type="ECO:0000256" key="1">
    <source>
        <dbReference type="ARBA" id="ARBA00023239"/>
    </source>
</evidence>
<dbReference type="InterPro" id="IPR012997">
    <property type="entry name" value="RplA"/>
</dbReference>
<dbReference type="Proteomes" id="UP001595805">
    <property type="component" value="Unassembled WGS sequence"/>
</dbReference>
<comment type="similarity">
    <text evidence="3 4">Belongs to the RlpA family.</text>
</comment>
<evidence type="ECO:0000256" key="3">
    <source>
        <dbReference type="HAMAP-Rule" id="MF_02071"/>
    </source>
</evidence>
<reference evidence="8" key="1">
    <citation type="journal article" date="2019" name="Int. J. Syst. Evol. Microbiol.">
        <title>The Global Catalogue of Microorganisms (GCM) 10K type strain sequencing project: providing services to taxonomists for standard genome sequencing and annotation.</title>
        <authorList>
            <consortium name="The Broad Institute Genomics Platform"/>
            <consortium name="The Broad Institute Genome Sequencing Center for Infectious Disease"/>
            <person name="Wu L."/>
            <person name="Ma J."/>
        </authorList>
    </citation>
    <scope>NUCLEOTIDE SEQUENCE [LARGE SCALE GENOMIC DNA]</scope>
    <source>
        <strain evidence="8">CCUG 60523</strain>
    </source>
</reference>
<dbReference type="RefSeq" id="WP_377903554.1">
    <property type="nucleotide sequence ID" value="NZ_JBHRZS010000006.1"/>
</dbReference>
<dbReference type="PANTHER" id="PTHR34183:SF1">
    <property type="entry name" value="ENDOLYTIC PEPTIDOGLYCAN TRANSGLYCOSYLASE RLPA"/>
    <property type="match status" value="1"/>
</dbReference>
<keyword evidence="5" id="KW-0812">Transmembrane</keyword>
<feature type="domain" description="RlpA-like protein double-psi beta-barrel" evidence="6">
    <location>
        <begin position="74"/>
        <end position="162"/>
    </location>
</feature>
<accession>A0ABV8ANE6</accession>
<dbReference type="Pfam" id="PF03330">
    <property type="entry name" value="DPBB_1"/>
    <property type="match status" value="1"/>
</dbReference>
<dbReference type="HAMAP" id="MF_02071">
    <property type="entry name" value="RlpA"/>
    <property type="match status" value="1"/>
</dbReference>
<keyword evidence="8" id="KW-1185">Reference proteome</keyword>
<keyword evidence="2 3" id="KW-0961">Cell wall biogenesis/degradation</keyword>
<feature type="transmembrane region" description="Helical" evidence="5">
    <location>
        <begin position="45"/>
        <end position="65"/>
    </location>
</feature>
<keyword evidence="1 3" id="KW-0456">Lyase</keyword>
<comment type="caution">
    <text evidence="7">The sequence shown here is derived from an EMBL/GenBank/DDBJ whole genome shotgun (WGS) entry which is preliminary data.</text>
</comment>
<dbReference type="EMBL" id="JBHRZS010000006">
    <property type="protein sequence ID" value="MFC3879274.1"/>
    <property type="molecule type" value="Genomic_DNA"/>
</dbReference>
<keyword evidence="5" id="KW-0472">Membrane</keyword>
<proteinExistence type="inferred from homology"/>
<dbReference type="EC" id="4.2.2.-" evidence="3"/>
<gene>
    <name evidence="3" type="primary">rlpA</name>
    <name evidence="7" type="ORF">ACFOSV_03760</name>
</gene>
<evidence type="ECO:0000256" key="5">
    <source>
        <dbReference type="SAM" id="Phobius"/>
    </source>
</evidence>
<dbReference type="SUPFAM" id="SSF50685">
    <property type="entry name" value="Barwin-like endoglucanases"/>
    <property type="match status" value="1"/>
</dbReference>